<organism evidence="1 2">
    <name type="scientific">Danaus plexippus plexippus</name>
    <dbReference type="NCBI Taxonomy" id="278856"/>
    <lineage>
        <taxon>Eukaryota</taxon>
        <taxon>Metazoa</taxon>
        <taxon>Ecdysozoa</taxon>
        <taxon>Arthropoda</taxon>
        <taxon>Hexapoda</taxon>
        <taxon>Insecta</taxon>
        <taxon>Pterygota</taxon>
        <taxon>Neoptera</taxon>
        <taxon>Endopterygota</taxon>
        <taxon>Lepidoptera</taxon>
        <taxon>Glossata</taxon>
        <taxon>Ditrysia</taxon>
        <taxon>Papilionoidea</taxon>
        <taxon>Nymphalidae</taxon>
        <taxon>Danainae</taxon>
        <taxon>Danaini</taxon>
        <taxon>Danaina</taxon>
        <taxon>Danaus</taxon>
        <taxon>Danaus</taxon>
    </lineage>
</organism>
<comment type="caution">
    <text evidence="1">The sequence shown here is derived from an EMBL/GenBank/DDBJ whole genome shotgun (WGS) entry which is preliminary data.</text>
</comment>
<reference evidence="1 2" key="1">
    <citation type="journal article" date="2011" name="Cell">
        <title>The monarch butterfly genome yields insights into long-distance migration.</title>
        <authorList>
            <person name="Zhan S."/>
            <person name="Merlin C."/>
            <person name="Boore J.L."/>
            <person name="Reppert S.M."/>
        </authorList>
    </citation>
    <scope>NUCLEOTIDE SEQUENCE [LARGE SCALE GENOMIC DNA]</scope>
    <source>
        <strain evidence="1">F-2</strain>
    </source>
</reference>
<accession>A0A212FNK1</accession>
<dbReference type="Proteomes" id="UP000007151">
    <property type="component" value="Unassembled WGS sequence"/>
</dbReference>
<dbReference type="KEGG" id="dpl:KGM_204903A"/>
<feature type="non-terminal residue" evidence="1">
    <location>
        <position position="13"/>
    </location>
</feature>
<dbReference type="EMBL" id="AGBW02005667">
    <property type="protein sequence ID" value="OWR55270.1"/>
    <property type="molecule type" value="Genomic_DNA"/>
</dbReference>
<sequence length="13" mass="1327">MISSHLLGLSGVL</sequence>
<proteinExistence type="predicted"/>
<dbReference type="InParanoid" id="A0A212FNK1"/>
<gene>
    <name evidence="1" type="ORF">KGM_204903A</name>
</gene>
<protein>
    <submittedName>
        <fullName evidence="1">Uncharacterized protein</fullName>
    </submittedName>
</protein>
<keyword evidence="2" id="KW-1185">Reference proteome</keyword>
<name>A0A212FNK1_DANPL</name>
<evidence type="ECO:0000313" key="1">
    <source>
        <dbReference type="EMBL" id="OWR55270.1"/>
    </source>
</evidence>
<evidence type="ECO:0000313" key="2">
    <source>
        <dbReference type="Proteomes" id="UP000007151"/>
    </source>
</evidence>